<accession>A0A0A8Z1I2</accession>
<name>A0A0A8Z1I2_ARUDO</name>
<sequence>MASVIIVSSLFSIKSNDLQRDFTFSHYVIVPMCDAVTNELLLLMLPK</sequence>
<reference evidence="1" key="2">
    <citation type="journal article" date="2015" name="Data Brief">
        <title>Shoot transcriptome of the giant reed, Arundo donax.</title>
        <authorList>
            <person name="Barrero R.A."/>
            <person name="Guerrero F.D."/>
            <person name="Moolhuijzen P."/>
            <person name="Goolsby J.A."/>
            <person name="Tidwell J."/>
            <person name="Bellgard S.E."/>
            <person name="Bellgard M.I."/>
        </authorList>
    </citation>
    <scope>NUCLEOTIDE SEQUENCE</scope>
    <source>
        <tissue evidence="1">Shoot tissue taken approximately 20 cm above the soil surface</tissue>
    </source>
</reference>
<dbReference type="EMBL" id="GBRH01269173">
    <property type="protein sequence ID" value="JAD28722.1"/>
    <property type="molecule type" value="Transcribed_RNA"/>
</dbReference>
<reference evidence="1" key="1">
    <citation type="submission" date="2014-09" db="EMBL/GenBank/DDBJ databases">
        <authorList>
            <person name="Magalhaes I.L.F."/>
            <person name="Oliveira U."/>
            <person name="Santos F.R."/>
            <person name="Vidigal T.H.D.A."/>
            <person name="Brescovit A.D."/>
            <person name="Santos A.J."/>
        </authorList>
    </citation>
    <scope>NUCLEOTIDE SEQUENCE</scope>
    <source>
        <tissue evidence="1">Shoot tissue taken approximately 20 cm above the soil surface</tissue>
    </source>
</reference>
<organism evidence="1">
    <name type="scientific">Arundo donax</name>
    <name type="common">Giant reed</name>
    <name type="synonym">Donax arundinaceus</name>
    <dbReference type="NCBI Taxonomy" id="35708"/>
    <lineage>
        <taxon>Eukaryota</taxon>
        <taxon>Viridiplantae</taxon>
        <taxon>Streptophyta</taxon>
        <taxon>Embryophyta</taxon>
        <taxon>Tracheophyta</taxon>
        <taxon>Spermatophyta</taxon>
        <taxon>Magnoliopsida</taxon>
        <taxon>Liliopsida</taxon>
        <taxon>Poales</taxon>
        <taxon>Poaceae</taxon>
        <taxon>PACMAD clade</taxon>
        <taxon>Arundinoideae</taxon>
        <taxon>Arundineae</taxon>
        <taxon>Arundo</taxon>
    </lineage>
</organism>
<evidence type="ECO:0000313" key="1">
    <source>
        <dbReference type="EMBL" id="JAD28722.1"/>
    </source>
</evidence>
<proteinExistence type="predicted"/>
<dbReference type="AlphaFoldDB" id="A0A0A8Z1I2"/>
<protein>
    <submittedName>
        <fullName evidence="1">Uncharacterized protein</fullName>
    </submittedName>
</protein>